<evidence type="ECO:0000313" key="2">
    <source>
        <dbReference type="Proteomes" id="UP001428341"/>
    </source>
</evidence>
<accession>A0AAP0MKI4</accession>
<keyword evidence="2" id="KW-1185">Reference proteome</keyword>
<name>A0AAP0MKI4_9ROSI</name>
<protein>
    <submittedName>
        <fullName evidence="1">Uncharacterized protein</fullName>
    </submittedName>
</protein>
<dbReference type="EMBL" id="JBCGBO010000004">
    <property type="protein sequence ID" value="KAK9208836.1"/>
    <property type="molecule type" value="Genomic_DNA"/>
</dbReference>
<dbReference type="Proteomes" id="UP001428341">
    <property type="component" value="Unassembled WGS sequence"/>
</dbReference>
<gene>
    <name evidence="1" type="ORF">WN944_001197</name>
</gene>
<sequence>MADSRSSRFELLMAQSSIEIEPLVVERVLEIGEKLGCIVEKRKGDVVGLGKLRKMVLLVEVLMEIAPEMFVVEVKVMDNSGCGGMLLEFEEVNWEGVANRAWGYCFFLA</sequence>
<organism evidence="1 2">
    <name type="scientific">Citrus x changshan-huyou</name>
    <dbReference type="NCBI Taxonomy" id="2935761"/>
    <lineage>
        <taxon>Eukaryota</taxon>
        <taxon>Viridiplantae</taxon>
        <taxon>Streptophyta</taxon>
        <taxon>Embryophyta</taxon>
        <taxon>Tracheophyta</taxon>
        <taxon>Spermatophyta</taxon>
        <taxon>Magnoliopsida</taxon>
        <taxon>eudicotyledons</taxon>
        <taxon>Gunneridae</taxon>
        <taxon>Pentapetalae</taxon>
        <taxon>rosids</taxon>
        <taxon>malvids</taxon>
        <taxon>Sapindales</taxon>
        <taxon>Rutaceae</taxon>
        <taxon>Aurantioideae</taxon>
        <taxon>Citrus</taxon>
    </lineage>
</organism>
<comment type="caution">
    <text evidence="1">The sequence shown here is derived from an EMBL/GenBank/DDBJ whole genome shotgun (WGS) entry which is preliminary data.</text>
</comment>
<reference evidence="1 2" key="1">
    <citation type="submission" date="2024-05" db="EMBL/GenBank/DDBJ databases">
        <title>Haplotype-resolved chromosome-level genome assembly of Huyou (Citrus changshanensis).</title>
        <authorList>
            <person name="Miao C."/>
            <person name="Chen W."/>
            <person name="Wu Y."/>
            <person name="Wang L."/>
            <person name="Zhao S."/>
            <person name="Grierson D."/>
            <person name="Xu C."/>
            <person name="Chen K."/>
        </authorList>
    </citation>
    <scope>NUCLEOTIDE SEQUENCE [LARGE SCALE GENOMIC DNA]</scope>
    <source>
        <strain evidence="1">01-14</strain>
        <tissue evidence="1">Leaf</tissue>
    </source>
</reference>
<dbReference type="AlphaFoldDB" id="A0AAP0MKI4"/>
<proteinExistence type="predicted"/>
<evidence type="ECO:0000313" key="1">
    <source>
        <dbReference type="EMBL" id="KAK9208836.1"/>
    </source>
</evidence>